<evidence type="ECO:0000256" key="7">
    <source>
        <dbReference type="ARBA" id="ARBA00047343"/>
    </source>
</evidence>
<protein>
    <recommendedName>
        <fullName evidence="2">mannose-1-phosphate guanylyltransferase</fullName>
        <ecNumber evidence="2">2.7.7.13</ecNumber>
    </recommendedName>
</protein>
<evidence type="ECO:0000256" key="2">
    <source>
        <dbReference type="ARBA" id="ARBA00012387"/>
    </source>
</evidence>
<dbReference type="EC" id="2.7.7.13" evidence="2"/>
<dbReference type="Gene3D" id="3.90.550.10">
    <property type="entry name" value="Spore Coat Polysaccharide Biosynthesis Protein SpsA, Chain A"/>
    <property type="match status" value="1"/>
</dbReference>
<sequence length="360" mass="41147">MKNTNHYAILMAGGIGSRFWPVSTTQYPKQFQDILGVGSTLIQTTFHRLAKLMPLENIIILTHKDYKESVKEQLPQVEDDQIVLEPEMRNTAPSILLGALKIKKKNKDALILVAPSDHWIQGDTAFQENIEEAFQIVASEDKLITLGIEPTFPNTGYGYIQYKKDDAEGAKPVLKFTEKPSFKKAETFIEEGNYVWNAGIFIWSAAFIVESFQKYHPETFRLFEKGSEFYNTEKELEFLEENYHKAQNVSIDYAIMEKSDSVYVIPAKFKWNDLGTWKSLEDELPQDENQNTMVNGRLLPLNSTGNIIKTQNNKVVVLDGLNDFVVVEDDRVLLITPKKKIQEIKALREKAIEKFGEDLG</sequence>
<gene>
    <name evidence="9" type="ORF">APR42_07515</name>
</gene>
<name>A0A0Q9Z6M6_9FLAO</name>
<accession>A0A0Q9Z6M6</accession>
<keyword evidence="10" id="KW-1185">Reference proteome</keyword>
<dbReference type="STRING" id="270918.APR42_07515"/>
<evidence type="ECO:0000256" key="4">
    <source>
        <dbReference type="ARBA" id="ARBA00022695"/>
    </source>
</evidence>
<dbReference type="FunFam" id="3.90.550.10:FF:000046">
    <property type="entry name" value="Mannose-1-phosphate guanylyltransferase (GDP)"/>
    <property type="match status" value="1"/>
</dbReference>
<keyword evidence="6" id="KW-0342">GTP-binding</keyword>
<dbReference type="RefSeq" id="WP_057482273.1">
    <property type="nucleotide sequence ID" value="NZ_BMWR01000001.1"/>
</dbReference>
<keyword evidence="3 9" id="KW-0808">Transferase</keyword>
<dbReference type="GO" id="GO:0004475">
    <property type="term" value="F:mannose-1-phosphate guanylyltransferase (GTP) activity"/>
    <property type="evidence" value="ECO:0007669"/>
    <property type="project" value="UniProtKB-EC"/>
</dbReference>
<evidence type="ECO:0000256" key="3">
    <source>
        <dbReference type="ARBA" id="ARBA00022679"/>
    </source>
</evidence>
<dbReference type="AlphaFoldDB" id="A0A0Q9Z6M6"/>
<dbReference type="OrthoDB" id="9806359at2"/>
<dbReference type="GO" id="GO:0005525">
    <property type="term" value="F:GTP binding"/>
    <property type="evidence" value="ECO:0007669"/>
    <property type="project" value="UniProtKB-KW"/>
</dbReference>
<dbReference type="SUPFAM" id="SSF159283">
    <property type="entry name" value="Guanosine diphospho-D-mannose pyrophosphorylase/mannose-6-phosphate isomerase linker domain"/>
    <property type="match status" value="1"/>
</dbReference>
<dbReference type="InterPro" id="IPR051161">
    <property type="entry name" value="Mannose-6P_isomerase_type2"/>
</dbReference>
<dbReference type="PANTHER" id="PTHR46390:SF1">
    <property type="entry name" value="MANNOSE-1-PHOSPHATE GUANYLYLTRANSFERASE"/>
    <property type="match status" value="1"/>
</dbReference>
<dbReference type="PANTHER" id="PTHR46390">
    <property type="entry name" value="MANNOSE-1-PHOSPHATE GUANYLYLTRANSFERASE"/>
    <property type="match status" value="1"/>
</dbReference>
<evidence type="ECO:0000313" key="9">
    <source>
        <dbReference type="EMBL" id="KRG28614.1"/>
    </source>
</evidence>
<dbReference type="Pfam" id="PF00483">
    <property type="entry name" value="NTP_transferase"/>
    <property type="match status" value="1"/>
</dbReference>
<keyword evidence="5" id="KW-0547">Nucleotide-binding</keyword>
<comment type="similarity">
    <text evidence="1">Belongs to the mannose-6-phosphate isomerase type 2 family.</text>
</comment>
<proteinExistence type="inferred from homology"/>
<evidence type="ECO:0000256" key="5">
    <source>
        <dbReference type="ARBA" id="ARBA00022741"/>
    </source>
</evidence>
<dbReference type="InterPro" id="IPR049577">
    <property type="entry name" value="GMPP_N"/>
</dbReference>
<comment type="catalytic activity">
    <reaction evidence="7">
        <text>alpha-D-mannose 1-phosphate + GTP + H(+) = GDP-alpha-D-mannose + diphosphate</text>
        <dbReference type="Rhea" id="RHEA:15229"/>
        <dbReference type="ChEBI" id="CHEBI:15378"/>
        <dbReference type="ChEBI" id="CHEBI:33019"/>
        <dbReference type="ChEBI" id="CHEBI:37565"/>
        <dbReference type="ChEBI" id="CHEBI:57527"/>
        <dbReference type="ChEBI" id="CHEBI:58409"/>
        <dbReference type="EC" id="2.7.7.13"/>
    </reaction>
</comment>
<evidence type="ECO:0000259" key="8">
    <source>
        <dbReference type="Pfam" id="PF00483"/>
    </source>
</evidence>
<dbReference type="EMBL" id="LKTP01000023">
    <property type="protein sequence ID" value="KRG28614.1"/>
    <property type="molecule type" value="Genomic_DNA"/>
</dbReference>
<dbReference type="Proteomes" id="UP000051643">
    <property type="component" value="Unassembled WGS sequence"/>
</dbReference>
<evidence type="ECO:0000313" key="10">
    <source>
        <dbReference type="Proteomes" id="UP000051643"/>
    </source>
</evidence>
<dbReference type="InterPro" id="IPR029044">
    <property type="entry name" value="Nucleotide-diphossugar_trans"/>
</dbReference>
<evidence type="ECO:0000256" key="6">
    <source>
        <dbReference type="ARBA" id="ARBA00023134"/>
    </source>
</evidence>
<keyword evidence="4 9" id="KW-0548">Nucleotidyltransferase</keyword>
<evidence type="ECO:0000256" key="1">
    <source>
        <dbReference type="ARBA" id="ARBA00006115"/>
    </source>
</evidence>
<dbReference type="GO" id="GO:0009298">
    <property type="term" value="P:GDP-mannose biosynthetic process"/>
    <property type="evidence" value="ECO:0007669"/>
    <property type="project" value="TreeGrafter"/>
</dbReference>
<comment type="caution">
    <text evidence="9">The sequence shown here is derived from an EMBL/GenBank/DDBJ whole genome shotgun (WGS) entry which is preliminary data.</text>
</comment>
<reference evidence="9" key="1">
    <citation type="submission" date="2015-10" db="EMBL/GenBank/DDBJ databases">
        <title>Draft genome sequence of Salegentibacter mishustinae KCTC 12263.</title>
        <authorList>
            <person name="Lin W."/>
            <person name="Zheng Q."/>
        </authorList>
    </citation>
    <scope>NUCLEOTIDE SEQUENCE [LARGE SCALE GENOMIC DNA]</scope>
    <source>
        <strain evidence="9">KCTC 12263</strain>
    </source>
</reference>
<dbReference type="CDD" id="cd02509">
    <property type="entry name" value="GDP-M1P_Guanylyltransferase"/>
    <property type="match status" value="1"/>
</dbReference>
<dbReference type="SUPFAM" id="SSF53448">
    <property type="entry name" value="Nucleotide-diphospho-sugar transferases"/>
    <property type="match status" value="1"/>
</dbReference>
<feature type="domain" description="Nucleotidyl transferase" evidence="8">
    <location>
        <begin position="8"/>
        <end position="288"/>
    </location>
</feature>
<dbReference type="InterPro" id="IPR005835">
    <property type="entry name" value="NTP_transferase_dom"/>
</dbReference>
<organism evidence="9 10">
    <name type="scientific">Salegentibacter mishustinae</name>
    <dbReference type="NCBI Taxonomy" id="270918"/>
    <lineage>
        <taxon>Bacteria</taxon>
        <taxon>Pseudomonadati</taxon>
        <taxon>Bacteroidota</taxon>
        <taxon>Flavobacteriia</taxon>
        <taxon>Flavobacteriales</taxon>
        <taxon>Flavobacteriaceae</taxon>
        <taxon>Salegentibacter</taxon>
    </lineage>
</organism>